<evidence type="ECO:0000313" key="2">
    <source>
        <dbReference type="EMBL" id="KAK3274564.1"/>
    </source>
</evidence>
<proteinExistence type="predicted"/>
<name>A0AAE0L7G1_9CHLO</name>
<organism evidence="2 3">
    <name type="scientific">Cymbomonas tetramitiformis</name>
    <dbReference type="NCBI Taxonomy" id="36881"/>
    <lineage>
        <taxon>Eukaryota</taxon>
        <taxon>Viridiplantae</taxon>
        <taxon>Chlorophyta</taxon>
        <taxon>Pyramimonadophyceae</taxon>
        <taxon>Pyramimonadales</taxon>
        <taxon>Pyramimonadaceae</taxon>
        <taxon>Cymbomonas</taxon>
    </lineage>
</organism>
<dbReference type="AlphaFoldDB" id="A0AAE0L7G1"/>
<sequence length="139" mass="15803">MASRFTRFLKSSTELQTDADGVVNCGEEPFRQLDGGSTWFVARPADEGDQEGEVSGDYLNIGSSLRGLTGQDGLESTMYYWALRKFVYELDRRANENLRSKFPAGKGELEWKDVESIVRVHVKIKDEMEEWDKSVRVQG</sequence>
<comment type="caution">
    <text evidence="2">The sequence shown here is derived from an EMBL/GenBank/DDBJ whole genome shotgun (WGS) entry which is preliminary data.</text>
</comment>
<reference evidence="2 3" key="1">
    <citation type="journal article" date="2015" name="Genome Biol. Evol.">
        <title>Comparative Genomics of a Bacterivorous Green Alga Reveals Evolutionary Causalities and Consequences of Phago-Mixotrophic Mode of Nutrition.</title>
        <authorList>
            <person name="Burns J.A."/>
            <person name="Paasch A."/>
            <person name="Narechania A."/>
            <person name="Kim E."/>
        </authorList>
    </citation>
    <scope>NUCLEOTIDE SEQUENCE [LARGE SCALE GENOMIC DNA]</scope>
    <source>
        <strain evidence="2">PLY_AMNH</strain>
    </source>
</reference>
<dbReference type="EMBL" id="LGRX02030577">
    <property type="protein sequence ID" value="KAK3245519.1"/>
    <property type="molecule type" value="Genomic_DNA"/>
</dbReference>
<dbReference type="EMBL" id="LGRX02007656">
    <property type="protein sequence ID" value="KAK3274564.1"/>
    <property type="molecule type" value="Genomic_DNA"/>
</dbReference>
<keyword evidence="3" id="KW-1185">Reference proteome</keyword>
<gene>
    <name evidence="2" type="ORF">CYMTET_17261</name>
    <name evidence="1" type="ORF">CYMTET_44918</name>
</gene>
<reference evidence="2" key="2">
    <citation type="submission" date="2023-06" db="EMBL/GenBank/DDBJ databases">
        <title>Long-read-based genome assembly of the green algal bacterivore Cymbomonas tetramitiformis.</title>
        <authorList>
            <person name="Gyaltshen Y."/>
            <person name="Rozenberg A."/>
            <person name="Paasch A."/>
            <person name="Burns J.A."/>
            <person name="Warring S."/>
            <person name="Larson R."/>
            <person name="Maurer-Alcala X."/>
            <person name="Dacks J."/>
            <person name="Kim E."/>
        </authorList>
    </citation>
    <scope>NUCLEOTIDE SEQUENCE</scope>
    <source>
        <strain evidence="2">PLY_AMNH</strain>
    </source>
</reference>
<evidence type="ECO:0000313" key="1">
    <source>
        <dbReference type="EMBL" id="KAK3245519.1"/>
    </source>
</evidence>
<accession>A0AAE0L7G1</accession>
<dbReference type="Proteomes" id="UP001190700">
    <property type="component" value="Unassembled WGS sequence"/>
</dbReference>
<protein>
    <submittedName>
        <fullName evidence="2">Uncharacterized protein</fullName>
    </submittedName>
</protein>
<evidence type="ECO:0000313" key="3">
    <source>
        <dbReference type="Proteomes" id="UP001190700"/>
    </source>
</evidence>